<accession>A0A445CBW7</accession>
<dbReference type="AlphaFoldDB" id="A0A445CBW7"/>
<dbReference type="Proteomes" id="UP000289738">
    <property type="component" value="Chromosome A07"/>
</dbReference>
<keyword evidence="3" id="KW-1185">Reference proteome</keyword>
<comment type="caution">
    <text evidence="2">The sequence shown here is derived from an EMBL/GenBank/DDBJ whole genome shotgun (WGS) entry which is preliminary data.</text>
</comment>
<dbReference type="Pfam" id="PF10551">
    <property type="entry name" value="MULE"/>
    <property type="match status" value="1"/>
</dbReference>
<dbReference type="InterPro" id="IPR018289">
    <property type="entry name" value="MULE_transposase_dom"/>
</dbReference>
<dbReference type="PANTHER" id="PTHR47718">
    <property type="entry name" value="OS01G0519700 PROTEIN"/>
    <property type="match status" value="1"/>
</dbReference>
<evidence type="ECO:0000313" key="3">
    <source>
        <dbReference type="Proteomes" id="UP000289738"/>
    </source>
</evidence>
<dbReference type="EMBL" id="SDMP01000007">
    <property type="protein sequence ID" value="RYR48445.1"/>
    <property type="molecule type" value="Genomic_DNA"/>
</dbReference>
<protein>
    <recommendedName>
        <fullName evidence="1">MULE transposase domain-containing protein</fullName>
    </recommendedName>
</protein>
<dbReference type="PANTHER" id="PTHR47718:SF13">
    <property type="entry name" value="OS09G0290500 PROTEIN"/>
    <property type="match status" value="1"/>
</dbReference>
<feature type="domain" description="MULE transposase" evidence="1">
    <location>
        <begin position="90"/>
        <end position="142"/>
    </location>
</feature>
<gene>
    <name evidence="2" type="ORF">Ahy_A07g034472</name>
</gene>
<reference evidence="2 3" key="1">
    <citation type="submission" date="2019-01" db="EMBL/GenBank/DDBJ databases">
        <title>Sequencing of cultivated peanut Arachis hypogaea provides insights into genome evolution and oil improvement.</title>
        <authorList>
            <person name="Chen X."/>
        </authorList>
    </citation>
    <scope>NUCLEOTIDE SEQUENCE [LARGE SCALE GENOMIC DNA]</scope>
    <source>
        <strain evidence="3">cv. Fuhuasheng</strain>
        <tissue evidence="2">Leaves</tissue>
    </source>
</reference>
<proteinExistence type="predicted"/>
<evidence type="ECO:0000259" key="1">
    <source>
        <dbReference type="Pfam" id="PF10551"/>
    </source>
</evidence>
<evidence type="ECO:0000313" key="2">
    <source>
        <dbReference type="EMBL" id="RYR48445.1"/>
    </source>
</evidence>
<organism evidence="2 3">
    <name type="scientific">Arachis hypogaea</name>
    <name type="common">Peanut</name>
    <dbReference type="NCBI Taxonomy" id="3818"/>
    <lineage>
        <taxon>Eukaryota</taxon>
        <taxon>Viridiplantae</taxon>
        <taxon>Streptophyta</taxon>
        <taxon>Embryophyta</taxon>
        <taxon>Tracheophyta</taxon>
        <taxon>Spermatophyta</taxon>
        <taxon>Magnoliopsida</taxon>
        <taxon>eudicotyledons</taxon>
        <taxon>Gunneridae</taxon>
        <taxon>Pentapetalae</taxon>
        <taxon>rosids</taxon>
        <taxon>fabids</taxon>
        <taxon>Fabales</taxon>
        <taxon>Fabaceae</taxon>
        <taxon>Papilionoideae</taxon>
        <taxon>50 kb inversion clade</taxon>
        <taxon>dalbergioids sensu lato</taxon>
        <taxon>Dalbergieae</taxon>
        <taxon>Pterocarpus clade</taxon>
        <taxon>Arachis</taxon>
    </lineage>
</organism>
<name>A0A445CBW7_ARAHY</name>
<sequence>MGFFDHMCSGYRNLNFVSKDLYNYIDVVWQSKIVEGDTATTISYLKGKTESNPTAVVQDLYCIEKHIGHLFRSNGYTQCDYECFGDVLAFDSIFGFLEDEKIPSYKWLLSSFFEEIRHKESKVVATDGDESMREAIRSEFPNNFVVNIKDNDFCTEFKIAMCGHFDVEDFDDYWVEMVASFDLEDNDGLPRHIKRDKFIKSGNCLLDLVENLDRIIRHYTRFGDDYGSPNLGKIVGEITAIYCVLKELEKEELASCLVLRRWCKYAKVSFSGNHDVVSNHKEGFHVRYSLLWRACLSMFFLVAQATETYDNVITKVSRMSRDFKSVYAKGQRGLYIQAMPTQSQILDSKVGVPRGSTNTNNRRCCRRCLGVGHD</sequence>